<gene>
    <name evidence="2" type="ORF">EV356DRAFT_506486</name>
</gene>
<evidence type="ECO:0000256" key="1">
    <source>
        <dbReference type="SAM" id="MobiDB-lite"/>
    </source>
</evidence>
<evidence type="ECO:0000313" key="2">
    <source>
        <dbReference type="EMBL" id="KAF2231854.1"/>
    </source>
</evidence>
<feature type="region of interest" description="Disordered" evidence="1">
    <location>
        <begin position="524"/>
        <end position="585"/>
    </location>
</feature>
<organism evidence="2 3">
    <name type="scientific">Viridothelium virens</name>
    <name type="common">Speckled blister lichen</name>
    <name type="synonym">Trypethelium virens</name>
    <dbReference type="NCBI Taxonomy" id="1048519"/>
    <lineage>
        <taxon>Eukaryota</taxon>
        <taxon>Fungi</taxon>
        <taxon>Dikarya</taxon>
        <taxon>Ascomycota</taxon>
        <taxon>Pezizomycotina</taxon>
        <taxon>Dothideomycetes</taxon>
        <taxon>Dothideomycetes incertae sedis</taxon>
        <taxon>Trypetheliales</taxon>
        <taxon>Trypetheliaceae</taxon>
        <taxon>Viridothelium</taxon>
    </lineage>
</organism>
<feature type="compositionally biased region" description="Polar residues" evidence="1">
    <location>
        <begin position="477"/>
        <end position="488"/>
    </location>
</feature>
<dbReference type="OrthoDB" id="5407458at2759"/>
<feature type="compositionally biased region" description="Polar residues" evidence="1">
    <location>
        <begin position="61"/>
        <end position="78"/>
    </location>
</feature>
<accession>A0A6A6H1A7</accession>
<dbReference type="EMBL" id="ML991822">
    <property type="protein sequence ID" value="KAF2231854.1"/>
    <property type="molecule type" value="Genomic_DNA"/>
</dbReference>
<evidence type="ECO:0000313" key="3">
    <source>
        <dbReference type="Proteomes" id="UP000800092"/>
    </source>
</evidence>
<feature type="region of interest" description="Disordered" evidence="1">
    <location>
        <begin position="1"/>
        <end position="313"/>
    </location>
</feature>
<reference evidence="2" key="1">
    <citation type="journal article" date="2020" name="Stud. Mycol.">
        <title>101 Dothideomycetes genomes: a test case for predicting lifestyles and emergence of pathogens.</title>
        <authorList>
            <person name="Haridas S."/>
            <person name="Albert R."/>
            <person name="Binder M."/>
            <person name="Bloem J."/>
            <person name="Labutti K."/>
            <person name="Salamov A."/>
            <person name="Andreopoulos B."/>
            <person name="Baker S."/>
            <person name="Barry K."/>
            <person name="Bills G."/>
            <person name="Bluhm B."/>
            <person name="Cannon C."/>
            <person name="Castanera R."/>
            <person name="Culley D."/>
            <person name="Daum C."/>
            <person name="Ezra D."/>
            <person name="Gonzalez J."/>
            <person name="Henrissat B."/>
            <person name="Kuo A."/>
            <person name="Liang C."/>
            <person name="Lipzen A."/>
            <person name="Lutzoni F."/>
            <person name="Magnuson J."/>
            <person name="Mondo S."/>
            <person name="Nolan M."/>
            <person name="Ohm R."/>
            <person name="Pangilinan J."/>
            <person name="Park H.-J."/>
            <person name="Ramirez L."/>
            <person name="Alfaro M."/>
            <person name="Sun H."/>
            <person name="Tritt A."/>
            <person name="Yoshinaga Y."/>
            <person name="Zwiers L.-H."/>
            <person name="Turgeon B."/>
            <person name="Goodwin S."/>
            <person name="Spatafora J."/>
            <person name="Crous P."/>
            <person name="Grigoriev I."/>
        </authorList>
    </citation>
    <scope>NUCLEOTIDE SEQUENCE</scope>
    <source>
        <strain evidence="2">Tuck. ex Michener</strain>
    </source>
</reference>
<dbReference type="Proteomes" id="UP000800092">
    <property type="component" value="Unassembled WGS sequence"/>
</dbReference>
<protein>
    <submittedName>
        <fullName evidence="2">Uncharacterized protein</fullName>
    </submittedName>
</protein>
<feature type="compositionally biased region" description="Acidic residues" evidence="1">
    <location>
        <begin position="355"/>
        <end position="370"/>
    </location>
</feature>
<dbReference type="AlphaFoldDB" id="A0A6A6H1A7"/>
<feature type="compositionally biased region" description="Basic and acidic residues" evidence="1">
    <location>
        <begin position="79"/>
        <end position="91"/>
    </location>
</feature>
<sequence>MPRNPSNQSPRPAQVEDFDTDKGKVVPGTAKSANAAPRRAPQAPPVTKATKVTRTGGPDTASESGSSSRTAATMNSSDSARELRGEPAKKETKQKKKVVVQEQPQPEPTETRRTRRDSARQQPSPTKAPARTASQRRKSRHVQCTGCDDPNCPDAIKPDDIKPSSRRSALDTGVDIDYPPFNVQPTPQARARSSSRPRTQSVYEPYYSSRSGPGPRGPPPSNSAYINYRQSYYPGSTAQSASYLPSATSTVRSSAVHTRPPLQTSNTDPTYSARRPSSGIFEPQPPVISYGPSGPSARYADPYASQNPRDSGIVYYDDNAEAAVHRLSSSGFPARRSSLRHSYNLPAPTPANEFAVEEDYVDDDYADDYAEDYRLSRPTSLQRTTSQRRSSLAPPPSFARAQPSYPDTPDQERAAAAEYYQQQTNRRARPRAADAYPHPHDNPPRAAAPQPVTSRPDPPRRRTSSRAPSERSARTGVSGSSRVSTQADGSIRVRVDASRGIEFSGNMEGRSINVTGADNGMADVIISTGNGRGETVYGGSRASGGSTRGSGGQRSERGGAPMPPPPVPQPQQQQGVVAGMGRRRY</sequence>
<feature type="compositionally biased region" description="Low complexity" evidence="1">
    <location>
        <begin position="376"/>
        <end position="392"/>
    </location>
</feature>
<feature type="compositionally biased region" description="Basic and acidic residues" evidence="1">
    <location>
        <begin position="109"/>
        <end position="119"/>
    </location>
</feature>
<name>A0A6A6H1A7_VIRVR</name>
<feature type="compositionally biased region" description="Polar residues" evidence="1">
    <location>
        <begin position="1"/>
        <end position="11"/>
    </location>
</feature>
<keyword evidence="3" id="KW-1185">Reference proteome</keyword>
<feature type="compositionally biased region" description="Low complexity" evidence="1">
    <location>
        <begin position="570"/>
        <end position="585"/>
    </location>
</feature>
<feature type="region of interest" description="Disordered" evidence="1">
    <location>
        <begin position="330"/>
        <end position="494"/>
    </location>
</feature>
<feature type="compositionally biased region" description="Polar residues" evidence="1">
    <location>
        <begin position="222"/>
        <end position="270"/>
    </location>
</feature>
<feature type="compositionally biased region" description="Low complexity" evidence="1">
    <location>
        <begin position="186"/>
        <end position="213"/>
    </location>
</feature>
<proteinExistence type="predicted"/>